<dbReference type="Pfam" id="PF12399">
    <property type="entry name" value="BCA_ABC_TP_C"/>
    <property type="match status" value="1"/>
</dbReference>
<evidence type="ECO:0000313" key="6">
    <source>
        <dbReference type="Proteomes" id="UP000320239"/>
    </source>
</evidence>
<evidence type="ECO:0000256" key="1">
    <source>
        <dbReference type="ARBA" id="ARBA00022448"/>
    </source>
</evidence>
<dbReference type="Proteomes" id="UP000320239">
    <property type="component" value="Unassembled WGS sequence"/>
</dbReference>
<dbReference type="Gene3D" id="3.40.50.300">
    <property type="entry name" value="P-loop containing nucleotide triphosphate hydrolases"/>
    <property type="match status" value="1"/>
</dbReference>
<dbReference type="PANTHER" id="PTHR45772">
    <property type="entry name" value="CONSERVED COMPONENT OF ABC TRANSPORTER FOR NATURAL AMINO ACIDS-RELATED"/>
    <property type="match status" value="1"/>
</dbReference>
<keyword evidence="6" id="KW-1185">Reference proteome</keyword>
<accession>A0A561WBP2</accession>
<evidence type="ECO:0000259" key="4">
    <source>
        <dbReference type="PROSITE" id="PS50893"/>
    </source>
</evidence>
<gene>
    <name evidence="5" type="ORF">FHX34_103824</name>
</gene>
<dbReference type="InterPro" id="IPR051120">
    <property type="entry name" value="ABC_AA/LPS_Transport"/>
</dbReference>
<keyword evidence="3 5" id="KW-0067">ATP-binding</keyword>
<dbReference type="SUPFAM" id="SSF52540">
    <property type="entry name" value="P-loop containing nucleoside triphosphate hydrolases"/>
    <property type="match status" value="1"/>
</dbReference>
<dbReference type="SMART" id="SM00382">
    <property type="entry name" value="AAA"/>
    <property type="match status" value="1"/>
</dbReference>
<name>A0A561WBP2_ACTTI</name>
<dbReference type="GO" id="GO:0015192">
    <property type="term" value="F:L-phenylalanine transmembrane transporter activity"/>
    <property type="evidence" value="ECO:0007669"/>
    <property type="project" value="TreeGrafter"/>
</dbReference>
<protein>
    <submittedName>
        <fullName evidence="5">Branched-chain amino acid transport system ATP-binding protein</fullName>
    </submittedName>
</protein>
<reference evidence="5 6" key="1">
    <citation type="submission" date="2019-06" db="EMBL/GenBank/DDBJ databases">
        <title>Sequencing the genomes of 1000 actinobacteria strains.</title>
        <authorList>
            <person name="Klenk H.-P."/>
        </authorList>
    </citation>
    <scope>NUCLEOTIDE SEQUENCE [LARGE SCALE GENOMIC DNA]</scope>
    <source>
        <strain evidence="5 6">DSM 43866</strain>
    </source>
</reference>
<dbReference type="InterPro" id="IPR027417">
    <property type="entry name" value="P-loop_NTPase"/>
</dbReference>
<organism evidence="5 6">
    <name type="scientific">Actinoplanes teichomyceticus</name>
    <dbReference type="NCBI Taxonomy" id="1867"/>
    <lineage>
        <taxon>Bacteria</taxon>
        <taxon>Bacillati</taxon>
        <taxon>Actinomycetota</taxon>
        <taxon>Actinomycetes</taxon>
        <taxon>Micromonosporales</taxon>
        <taxon>Micromonosporaceae</taxon>
        <taxon>Actinoplanes</taxon>
    </lineage>
</organism>
<comment type="caution">
    <text evidence="5">The sequence shown here is derived from an EMBL/GenBank/DDBJ whole genome shotgun (WGS) entry which is preliminary data.</text>
</comment>
<sequence length="246" mass="26251">MNELLRCAGVHHRYGALPVLTGIDLTVVPGARHALIGPNGAGKSTLLKLIAGAMRPSAGRIHYAGNDVTRHREGRRARAGIGRTFQHSTLFGSLTVRQNVALGLGAGRAGRRHREAIDALLASVGLQDLPEVPVATLSYSQCRRLEIAVALAARPRLLLLDEPAAGMSGEERARLVDLLRGLPPTVTVVFVEHDLDVVFQLATEVSVLHLGTILVTGSPDEVRRSPEVRDAYLGARTVEVSRAADA</sequence>
<keyword evidence="1" id="KW-0813">Transport</keyword>
<dbReference type="GO" id="GO:0015808">
    <property type="term" value="P:L-alanine transport"/>
    <property type="evidence" value="ECO:0007669"/>
    <property type="project" value="TreeGrafter"/>
</dbReference>
<dbReference type="GO" id="GO:0016887">
    <property type="term" value="F:ATP hydrolysis activity"/>
    <property type="evidence" value="ECO:0007669"/>
    <property type="project" value="InterPro"/>
</dbReference>
<dbReference type="Pfam" id="PF00005">
    <property type="entry name" value="ABC_tran"/>
    <property type="match status" value="1"/>
</dbReference>
<dbReference type="GO" id="GO:0015188">
    <property type="term" value="F:L-isoleucine transmembrane transporter activity"/>
    <property type="evidence" value="ECO:0007669"/>
    <property type="project" value="TreeGrafter"/>
</dbReference>
<dbReference type="PROSITE" id="PS50893">
    <property type="entry name" value="ABC_TRANSPORTER_2"/>
    <property type="match status" value="1"/>
</dbReference>
<dbReference type="GO" id="GO:0005886">
    <property type="term" value="C:plasma membrane"/>
    <property type="evidence" value="ECO:0007669"/>
    <property type="project" value="TreeGrafter"/>
</dbReference>
<dbReference type="GO" id="GO:1903806">
    <property type="term" value="P:L-isoleucine import across plasma membrane"/>
    <property type="evidence" value="ECO:0007669"/>
    <property type="project" value="TreeGrafter"/>
</dbReference>
<dbReference type="GO" id="GO:0005304">
    <property type="term" value="F:L-valine transmembrane transporter activity"/>
    <property type="evidence" value="ECO:0007669"/>
    <property type="project" value="TreeGrafter"/>
</dbReference>
<keyword evidence="2" id="KW-0547">Nucleotide-binding</keyword>
<dbReference type="GO" id="GO:0005524">
    <property type="term" value="F:ATP binding"/>
    <property type="evidence" value="ECO:0007669"/>
    <property type="project" value="UniProtKB-KW"/>
</dbReference>
<dbReference type="InterPro" id="IPR032823">
    <property type="entry name" value="BCA_ABC_TP_C"/>
</dbReference>
<dbReference type="InterPro" id="IPR003593">
    <property type="entry name" value="AAA+_ATPase"/>
</dbReference>
<dbReference type="RefSeq" id="WP_122979928.1">
    <property type="nucleotide sequence ID" value="NZ_BOMX01000159.1"/>
</dbReference>
<dbReference type="EMBL" id="VIWY01000003">
    <property type="protein sequence ID" value="TWG21286.1"/>
    <property type="molecule type" value="Genomic_DNA"/>
</dbReference>
<evidence type="ECO:0000313" key="5">
    <source>
        <dbReference type="EMBL" id="TWG21286.1"/>
    </source>
</evidence>
<dbReference type="OrthoDB" id="9805514at2"/>
<dbReference type="InterPro" id="IPR003439">
    <property type="entry name" value="ABC_transporter-like_ATP-bd"/>
</dbReference>
<dbReference type="AlphaFoldDB" id="A0A561WBP2"/>
<dbReference type="GO" id="GO:1903805">
    <property type="term" value="P:L-valine import across plasma membrane"/>
    <property type="evidence" value="ECO:0007669"/>
    <property type="project" value="TreeGrafter"/>
</dbReference>
<proteinExistence type="predicted"/>
<evidence type="ECO:0000256" key="2">
    <source>
        <dbReference type="ARBA" id="ARBA00022741"/>
    </source>
</evidence>
<evidence type="ECO:0000256" key="3">
    <source>
        <dbReference type="ARBA" id="ARBA00022840"/>
    </source>
</evidence>
<feature type="domain" description="ABC transporter" evidence="4">
    <location>
        <begin position="5"/>
        <end position="235"/>
    </location>
</feature>
<dbReference type="PANTHER" id="PTHR45772:SF7">
    <property type="entry name" value="AMINO ACID ABC TRANSPORTER ATP-BINDING PROTEIN"/>
    <property type="match status" value="1"/>
</dbReference>
<dbReference type="GO" id="GO:0042941">
    <property type="term" value="P:D-alanine transmembrane transport"/>
    <property type="evidence" value="ECO:0007669"/>
    <property type="project" value="TreeGrafter"/>
</dbReference>